<dbReference type="Pfam" id="PF00934">
    <property type="entry name" value="PE"/>
    <property type="match status" value="1"/>
</dbReference>
<sequence length="332" mass="33201">MTSLSVVPEAVTAASANLDDLGSALRSASVAAVDRTTAITPAAADEISAAVVTLFGSHAREFETLNARASAFHAEFVNLLNGGAAKYVSAEIGNAQQALVNAINGPAQALLGHPLIGNAAPAAATSSVSSIDTPFGPIAITQTATMPDTGNGPLSMTMSASTPIGPASLSINGQMTTSQTLGTLQLTGGSLLVPPQVRLALAAAGPIVTGGYSLFNSFNAFSSAVSSGNMLGAATVAATAPFDWVHACLFGHQAVSLPLGQLGGSAIGPSLDVRIPFGGLFASSAPMTMSLPQYSYTASGFTQTWIGSDFAFQGSQFGGLGTEVLKLVGLPL</sequence>
<dbReference type="InterPro" id="IPR038332">
    <property type="entry name" value="PPE_sf"/>
</dbReference>
<gene>
    <name evidence="2" type="ORF">A5634_20230</name>
</gene>
<dbReference type="RefSeq" id="WP_065143497.1">
    <property type="nucleotide sequence ID" value="NZ_LZLS01000074.1"/>
</dbReference>
<dbReference type="EMBL" id="LZLS01000074">
    <property type="protein sequence ID" value="OBK28552.1"/>
    <property type="molecule type" value="Genomic_DNA"/>
</dbReference>
<evidence type="ECO:0000313" key="3">
    <source>
        <dbReference type="Proteomes" id="UP000093928"/>
    </source>
</evidence>
<feature type="domain" description="PE" evidence="1">
    <location>
        <begin position="4"/>
        <end position="92"/>
    </location>
</feature>
<accession>A0A1A3P7I9</accession>
<evidence type="ECO:0000313" key="2">
    <source>
        <dbReference type="EMBL" id="OBK28552.1"/>
    </source>
</evidence>
<dbReference type="AlphaFoldDB" id="A0A1A3P7I9"/>
<name>A0A1A3P7I9_MYCAS</name>
<reference evidence="2 3" key="1">
    <citation type="submission" date="2016-06" db="EMBL/GenBank/DDBJ databases">
        <authorList>
            <person name="Kjaerup R.B."/>
            <person name="Dalgaard T.S."/>
            <person name="Juul-Madsen H.R."/>
        </authorList>
    </citation>
    <scope>NUCLEOTIDE SEQUENCE [LARGE SCALE GENOMIC DNA]</scope>
    <source>
        <strain evidence="2 3">1165133.8</strain>
    </source>
</reference>
<proteinExistence type="predicted"/>
<dbReference type="SUPFAM" id="SSF140459">
    <property type="entry name" value="PE/PPE dimer-like"/>
    <property type="match status" value="1"/>
</dbReference>
<evidence type="ECO:0000259" key="1">
    <source>
        <dbReference type="Pfam" id="PF00934"/>
    </source>
</evidence>
<dbReference type="Gene3D" id="1.10.287.850">
    <property type="entry name" value="HP0062-like domain"/>
    <property type="match status" value="1"/>
</dbReference>
<protein>
    <recommendedName>
        <fullName evidence="1">PE domain-containing protein</fullName>
    </recommendedName>
</protein>
<comment type="caution">
    <text evidence="2">The sequence shown here is derived from an EMBL/GenBank/DDBJ whole genome shotgun (WGS) entry which is preliminary data.</text>
</comment>
<dbReference type="OrthoDB" id="4711231at2"/>
<dbReference type="InterPro" id="IPR000084">
    <property type="entry name" value="PE-PGRS_N"/>
</dbReference>
<dbReference type="Proteomes" id="UP000093928">
    <property type="component" value="Unassembled WGS sequence"/>
</dbReference>
<organism evidence="2 3">
    <name type="scientific">Mycobacterium asiaticum</name>
    <dbReference type="NCBI Taxonomy" id="1790"/>
    <lineage>
        <taxon>Bacteria</taxon>
        <taxon>Bacillati</taxon>
        <taxon>Actinomycetota</taxon>
        <taxon>Actinomycetes</taxon>
        <taxon>Mycobacteriales</taxon>
        <taxon>Mycobacteriaceae</taxon>
        <taxon>Mycobacterium</taxon>
    </lineage>
</organism>